<keyword evidence="8" id="KW-0560">Oxidoreductase</keyword>
<keyword evidence="5" id="KW-0479">Metal-binding</keyword>
<comment type="function">
    <text evidence="1">Probable ATPase of unknown function. Its presence in a non-photosynthetic plant (Epifagus virginiana) and experiments in tobacco indicate that it has an essential function which is probably not related to photosynthesis.</text>
</comment>
<evidence type="ECO:0000256" key="3">
    <source>
        <dbReference type="ARBA" id="ARBA00009361"/>
    </source>
</evidence>
<dbReference type="PANTHER" id="PTHR33078">
    <property type="entry name" value="PROTEIN YCF2-RELATED"/>
    <property type="match status" value="1"/>
</dbReference>
<organism evidence="11">
    <name type="scientific">Ananas comosus var. bracteatus</name>
    <name type="common">red pineapple</name>
    <dbReference type="NCBI Taxonomy" id="296719"/>
    <lineage>
        <taxon>Eukaryota</taxon>
        <taxon>Viridiplantae</taxon>
        <taxon>Streptophyta</taxon>
        <taxon>Embryophyta</taxon>
        <taxon>Tracheophyta</taxon>
        <taxon>Spermatophyta</taxon>
        <taxon>Magnoliopsida</taxon>
        <taxon>Liliopsida</taxon>
        <taxon>Poales</taxon>
        <taxon>Bromeliaceae</taxon>
        <taxon>Bromelioideae</taxon>
        <taxon>Ananas</taxon>
    </lineage>
</organism>
<accession>A0A6V7QYY3</accession>
<proteinExistence type="inferred from homology"/>
<keyword evidence="7" id="KW-0067">ATP-binding</keyword>
<dbReference type="GO" id="GO:0045300">
    <property type="term" value="F:stearoyl-[ACP] desaturase activity"/>
    <property type="evidence" value="ECO:0007669"/>
    <property type="project" value="InterPro"/>
</dbReference>
<dbReference type="Pfam" id="PF03405">
    <property type="entry name" value="FA_desaturase_2"/>
    <property type="match status" value="1"/>
</dbReference>
<dbReference type="PANTHER" id="PTHR33078:SF100">
    <property type="entry name" value="PROTEIN YCF2"/>
    <property type="match status" value="1"/>
</dbReference>
<dbReference type="GO" id="GO:0006631">
    <property type="term" value="P:fatty acid metabolic process"/>
    <property type="evidence" value="ECO:0007669"/>
    <property type="project" value="InterPro"/>
</dbReference>
<evidence type="ECO:0000256" key="10">
    <source>
        <dbReference type="SAM" id="SignalP"/>
    </source>
</evidence>
<dbReference type="Gene3D" id="1.10.620.20">
    <property type="entry name" value="Ribonucleotide Reductase, subunit A"/>
    <property type="match status" value="1"/>
</dbReference>
<dbReference type="GO" id="GO:0009536">
    <property type="term" value="C:plastid"/>
    <property type="evidence" value="ECO:0007669"/>
    <property type="project" value="UniProtKB-SubCell"/>
</dbReference>
<evidence type="ECO:0000256" key="7">
    <source>
        <dbReference type="ARBA" id="ARBA00022840"/>
    </source>
</evidence>
<evidence type="ECO:0000256" key="4">
    <source>
        <dbReference type="ARBA" id="ARBA00022640"/>
    </source>
</evidence>
<dbReference type="EMBL" id="CAJEUB010000065">
    <property type="protein sequence ID" value="CAD1848006.1"/>
    <property type="molecule type" value="Genomic_DNA"/>
</dbReference>
<evidence type="ECO:0000256" key="8">
    <source>
        <dbReference type="ARBA" id="ARBA00023002"/>
    </source>
</evidence>
<keyword evidence="4" id="KW-0934">Plastid</keyword>
<evidence type="ECO:0000313" key="11">
    <source>
        <dbReference type="EMBL" id="CAD1848006.1"/>
    </source>
</evidence>
<sequence>MGALALAALLLGHRVRPVGENTTRHTAIDRITHVGPMGHGGGGGGGGFPRSEECFYVVRFSALRTETRIDQILLSLTHDDHLSKNDSGYQMIEQPGLTSLQYLVDIHKKYLMDCFFCPTLSPDVVEYPDRDSVNLPRLSTLSLQGSKLPKISIRSQCLTGEIDINLFLQAILDQKVDMALKIPSSSPFKHSLFSTNPDRRSLRFPGTLVIYCCHPSKPRKSGGGSGGKDVVIRGGDLQQQEKVEVLKSMEGWEEDSILTLLKPVESSWQPQDILRTRRRRNSSTRCER</sequence>
<evidence type="ECO:0000256" key="5">
    <source>
        <dbReference type="ARBA" id="ARBA00022723"/>
    </source>
</evidence>
<evidence type="ECO:0000256" key="6">
    <source>
        <dbReference type="ARBA" id="ARBA00022741"/>
    </source>
</evidence>
<evidence type="ECO:0000256" key="9">
    <source>
        <dbReference type="ARBA" id="ARBA00023004"/>
    </source>
</evidence>
<keyword evidence="10" id="KW-0732">Signal</keyword>
<comment type="subcellular location">
    <subcellularLocation>
        <location evidence="2">Plastid</location>
    </subcellularLocation>
</comment>
<gene>
    <name evidence="11" type="ORF">CB5_LOCUS31217</name>
</gene>
<dbReference type="GO" id="GO:0005524">
    <property type="term" value="F:ATP binding"/>
    <property type="evidence" value="ECO:0007669"/>
    <property type="project" value="UniProtKB-KW"/>
</dbReference>
<dbReference type="GO" id="GO:0046872">
    <property type="term" value="F:metal ion binding"/>
    <property type="evidence" value="ECO:0007669"/>
    <property type="project" value="UniProtKB-KW"/>
</dbReference>
<dbReference type="AlphaFoldDB" id="A0A6V7QYY3"/>
<feature type="chain" id="PRO_5027558329" evidence="10">
    <location>
        <begin position="21"/>
        <end position="288"/>
    </location>
</feature>
<reference evidence="11" key="1">
    <citation type="submission" date="2020-07" db="EMBL/GenBank/DDBJ databases">
        <authorList>
            <person name="Lin J."/>
        </authorList>
    </citation>
    <scope>NUCLEOTIDE SEQUENCE</scope>
</reference>
<keyword evidence="9" id="KW-0408">Iron</keyword>
<keyword evidence="6" id="KW-0547">Nucleotide-binding</keyword>
<feature type="signal peptide" evidence="10">
    <location>
        <begin position="1"/>
        <end position="20"/>
    </location>
</feature>
<protein>
    <submittedName>
        <fullName evidence="11">Uncharacterized protein</fullName>
    </submittedName>
</protein>
<comment type="similarity">
    <text evidence="3">Belongs to the Ycf2 family.</text>
</comment>
<dbReference type="InterPro" id="IPR005067">
    <property type="entry name" value="Fatty_acid_desaturase-2"/>
</dbReference>
<evidence type="ECO:0000256" key="2">
    <source>
        <dbReference type="ARBA" id="ARBA00004474"/>
    </source>
</evidence>
<evidence type="ECO:0000256" key="1">
    <source>
        <dbReference type="ARBA" id="ARBA00002329"/>
    </source>
</evidence>
<name>A0A6V7QYY3_ANACO</name>
<dbReference type="InterPro" id="IPR012348">
    <property type="entry name" value="RNR-like"/>
</dbReference>